<dbReference type="Proteomes" id="UP001519460">
    <property type="component" value="Unassembled WGS sequence"/>
</dbReference>
<name>A0ABD0LWD1_9CAEN</name>
<organism evidence="1 2">
    <name type="scientific">Batillaria attramentaria</name>
    <dbReference type="NCBI Taxonomy" id="370345"/>
    <lineage>
        <taxon>Eukaryota</taxon>
        <taxon>Metazoa</taxon>
        <taxon>Spiralia</taxon>
        <taxon>Lophotrochozoa</taxon>
        <taxon>Mollusca</taxon>
        <taxon>Gastropoda</taxon>
        <taxon>Caenogastropoda</taxon>
        <taxon>Sorbeoconcha</taxon>
        <taxon>Cerithioidea</taxon>
        <taxon>Batillariidae</taxon>
        <taxon>Batillaria</taxon>
    </lineage>
</organism>
<dbReference type="AlphaFoldDB" id="A0ABD0LWD1"/>
<dbReference type="EMBL" id="JACVVK020000020">
    <property type="protein sequence ID" value="KAK7503460.1"/>
    <property type="molecule type" value="Genomic_DNA"/>
</dbReference>
<reference evidence="1 2" key="1">
    <citation type="journal article" date="2023" name="Sci. Data">
        <title>Genome assembly of the Korean intertidal mud-creeper Batillaria attramentaria.</title>
        <authorList>
            <person name="Patra A.K."/>
            <person name="Ho P.T."/>
            <person name="Jun S."/>
            <person name="Lee S.J."/>
            <person name="Kim Y."/>
            <person name="Won Y.J."/>
        </authorList>
    </citation>
    <scope>NUCLEOTIDE SEQUENCE [LARGE SCALE GENOMIC DNA]</scope>
    <source>
        <strain evidence="1">Wonlab-2016</strain>
    </source>
</reference>
<evidence type="ECO:0000313" key="1">
    <source>
        <dbReference type="EMBL" id="KAK7503460.1"/>
    </source>
</evidence>
<protein>
    <recommendedName>
        <fullName evidence="3">Fimbrial protein</fullName>
    </recommendedName>
</protein>
<comment type="caution">
    <text evidence="1">The sequence shown here is derived from an EMBL/GenBank/DDBJ whole genome shotgun (WGS) entry which is preliminary data.</text>
</comment>
<accession>A0ABD0LWD1</accession>
<keyword evidence="2" id="KW-1185">Reference proteome</keyword>
<sequence>MAVSVSSKLSSPKFFYGVVLTVALPCLPTLPYAGEATCFINGEVARFFALPVTEA</sequence>
<evidence type="ECO:0008006" key="3">
    <source>
        <dbReference type="Google" id="ProtNLM"/>
    </source>
</evidence>
<feature type="non-terminal residue" evidence="1">
    <location>
        <position position="55"/>
    </location>
</feature>
<evidence type="ECO:0000313" key="2">
    <source>
        <dbReference type="Proteomes" id="UP001519460"/>
    </source>
</evidence>
<proteinExistence type="predicted"/>
<gene>
    <name evidence="1" type="ORF">BaRGS_00005381</name>
</gene>